<dbReference type="EMBL" id="GEDG01038745">
    <property type="protein sequence ID" value="JAP07438.1"/>
    <property type="molecule type" value="Transcribed_RNA"/>
</dbReference>
<proteinExistence type="predicted"/>
<evidence type="ECO:0000313" key="1">
    <source>
        <dbReference type="EMBL" id="JAP07438.1"/>
    </source>
</evidence>
<name>A0A0V0GHG4_SOLCH</name>
<reference evidence="1" key="1">
    <citation type="submission" date="2015-12" db="EMBL/GenBank/DDBJ databases">
        <title>Gene expression during late stages of embryo sac development: a critical building block for successful pollen-pistil interactions.</title>
        <authorList>
            <person name="Liu Y."/>
            <person name="Joly V."/>
            <person name="Sabar M."/>
            <person name="Matton D.P."/>
        </authorList>
    </citation>
    <scope>NUCLEOTIDE SEQUENCE</scope>
</reference>
<sequence>MLHVLENKVQTRRHSRSYQTFKFDDIGMVQFFQNKYFSCHELHTLWLQCIKPNFLQCNNLPCDQVLCFIYIAICSLPNLINFLEGIRSARSPIFYSISSNGNKPRR</sequence>
<protein>
    <submittedName>
        <fullName evidence="1">Putative ovule protein</fullName>
    </submittedName>
</protein>
<dbReference type="AlphaFoldDB" id="A0A0V0GHG4"/>
<accession>A0A0V0GHG4</accession>
<feature type="non-terminal residue" evidence="1">
    <location>
        <position position="106"/>
    </location>
</feature>
<organism evidence="1">
    <name type="scientific">Solanum chacoense</name>
    <name type="common">Chaco potato</name>
    <dbReference type="NCBI Taxonomy" id="4108"/>
    <lineage>
        <taxon>Eukaryota</taxon>
        <taxon>Viridiplantae</taxon>
        <taxon>Streptophyta</taxon>
        <taxon>Embryophyta</taxon>
        <taxon>Tracheophyta</taxon>
        <taxon>Spermatophyta</taxon>
        <taxon>Magnoliopsida</taxon>
        <taxon>eudicotyledons</taxon>
        <taxon>Gunneridae</taxon>
        <taxon>Pentapetalae</taxon>
        <taxon>asterids</taxon>
        <taxon>lamiids</taxon>
        <taxon>Solanales</taxon>
        <taxon>Solanaceae</taxon>
        <taxon>Solanoideae</taxon>
        <taxon>Solaneae</taxon>
        <taxon>Solanum</taxon>
    </lineage>
</organism>